<comment type="caution">
    <text evidence="5">The sequence shown here is derived from an EMBL/GenBank/DDBJ whole genome shotgun (WGS) entry which is preliminary data.</text>
</comment>
<feature type="region of interest" description="Disordered" evidence="1">
    <location>
        <begin position="92"/>
        <end position="193"/>
    </location>
</feature>
<name>A0A3M0JJI4_HIRRU</name>
<evidence type="ECO:0000256" key="1">
    <source>
        <dbReference type="SAM" id="MobiDB-lite"/>
    </source>
</evidence>
<protein>
    <recommendedName>
        <fullName evidence="4">Mab-21-like HhH/H2TH-like domain-containing protein</fullName>
    </recommendedName>
</protein>
<keyword evidence="2" id="KW-1133">Transmembrane helix</keyword>
<dbReference type="EMBL" id="QRBI01000144">
    <property type="protein sequence ID" value="RMC00491.1"/>
    <property type="molecule type" value="Genomic_DNA"/>
</dbReference>
<dbReference type="AlphaFoldDB" id="A0A3M0JJI4"/>
<dbReference type="STRING" id="333673.A0A3M0JJI4"/>
<reference evidence="5 6" key="1">
    <citation type="submission" date="2018-07" db="EMBL/GenBank/DDBJ databases">
        <title>A high quality draft genome assembly of the barn swallow (H. rustica rustica).</title>
        <authorList>
            <person name="Formenti G."/>
            <person name="Chiara M."/>
            <person name="Poveda L."/>
            <person name="Francoijs K.-J."/>
            <person name="Bonisoli-Alquati A."/>
            <person name="Canova L."/>
            <person name="Gianfranceschi L."/>
            <person name="Horner D.S."/>
            <person name="Saino N."/>
        </authorList>
    </citation>
    <scope>NUCLEOTIDE SEQUENCE [LARGE SCALE GENOMIC DNA]</scope>
    <source>
        <strain evidence="5">Chelidonia</strain>
        <tissue evidence="5">Blood</tissue>
    </source>
</reference>
<accession>A0A3M0JJI4</accession>
<dbReference type="Pfam" id="PF20266">
    <property type="entry name" value="Mab-21_C"/>
    <property type="match status" value="1"/>
</dbReference>
<dbReference type="PANTHER" id="PTHR10656">
    <property type="entry name" value="CELL FATE DETERMINING PROTEIN MAB21-RELATED"/>
    <property type="match status" value="1"/>
</dbReference>
<dbReference type="Proteomes" id="UP000269221">
    <property type="component" value="Unassembled WGS sequence"/>
</dbReference>
<dbReference type="SMART" id="SM01265">
    <property type="entry name" value="Mab-21"/>
    <property type="match status" value="1"/>
</dbReference>
<dbReference type="OrthoDB" id="9034619at2759"/>
<keyword evidence="6" id="KW-1185">Reference proteome</keyword>
<proteinExistence type="predicted"/>
<feature type="compositionally biased region" description="Basic and acidic residues" evidence="1">
    <location>
        <begin position="114"/>
        <end position="123"/>
    </location>
</feature>
<sequence>MVLLLLVQGLIQYPQQAGDGLDEATRERMQQRAEYLNRQMSQLLQELEQKNPEQSAGAWGALLMWQFWALTGILTLLLALWFGLRKIRRDPDNSGYKDRSSINLVEEEDEEEGHDIIAKKEIESNNTNVEEDSKDGNEEGSNDDARAEGHAGNEAKEGYDDAKEEVNHDKKGEEVSAAANEEDKHGANKEDDDHNINRNLRILLEEHIQLPVLDVDRGCSVIMDLMDKLTHIFRQGLSNSFYPVPQQAIGVGSTFEGWSHHAQDIVYHVLVPLSPPPGHAFHLELDTTAMKLQRIFRVRVALMCTCTREQLGEDMLCFLHHPEEELRRRQDPSLLHTLCTGTYLDVEKTVHWFYRFIRVAWLLLPQSRHWCLMLQPSSRSCKFQLSKDSESFMAEIIFGVQQGDSGFSSYALKTVVMHLLNTVPLTQWRRGDFQQPLMDILKYLHCSLETKQLHHFVIGNERFPMDISFPSGFRLAKLPNLFQHLASNPDAHRKAMQEYVCLLHRLKQLLIHSS</sequence>
<gene>
    <name evidence="5" type="ORF">DUI87_23102</name>
</gene>
<dbReference type="InterPro" id="IPR024810">
    <property type="entry name" value="MAB21L/cGLR"/>
</dbReference>
<evidence type="ECO:0000313" key="5">
    <source>
        <dbReference type="EMBL" id="RMC00491.1"/>
    </source>
</evidence>
<evidence type="ECO:0000259" key="4">
    <source>
        <dbReference type="Pfam" id="PF20266"/>
    </source>
</evidence>
<feature type="chain" id="PRO_5018269704" description="Mab-21-like HhH/H2TH-like domain-containing protein" evidence="3">
    <location>
        <begin position="18"/>
        <end position="514"/>
    </location>
</feature>
<feature type="compositionally biased region" description="Basic and acidic residues" evidence="1">
    <location>
        <begin position="143"/>
        <end position="174"/>
    </location>
</feature>
<keyword evidence="3" id="KW-0732">Signal</keyword>
<feature type="transmembrane region" description="Helical" evidence="2">
    <location>
        <begin position="65"/>
        <end position="84"/>
    </location>
</feature>
<feature type="compositionally biased region" description="Acidic residues" evidence="1">
    <location>
        <begin position="129"/>
        <end position="142"/>
    </location>
</feature>
<dbReference type="InterPro" id="IPR046906">
    <property type="entry name" value="Mab-21_HhH/H2TH-like"/>
</dbReference>
<evidence type="ECO:0000256" key="2">
    <source>
        <dbReference type="SAM" id="Phobius"/>
    </source>
</evidence>
<feature type="compositionally biased region" description="Basic and acidic residues" evidence="1">
    <location>
        <begin position="181"/>
        <end position="193"/>
    </location>
</feature>
<feature type="signal peptide" evidence="3">
    <location>
        <begin position="1"/>
        <end position="17"/>
    </location>
</feature>
<dbReference type="Gene3D" id="1.10.1410.40">
    <property type="match status" value="1"/>
</dbReference>
<organism evidence="5 6">
    <name type="scientific">Hirundo rustica rustica</name>
    <dbReference type="NCBI Taxonomy" id="333673"/>
    <lineage>
        <taxon>Eukaryota</taxon>
        <taxon>Metazoa</taxon>
        <taxon>Chordata</taxon>
        <taxon>Craniata</taxon>
        <taxon>Vertebrata</taxon>
        <taxon>Euteleostomi</taxon>
        <taxon>Archelosauria</taxon>
        <taxon>Archosauria</taxon>
        <taxon>Dinosauria</taxon>
        <taxon>Saurischia</taxon>
        <taxon>Theropoda</taxon>
        <taxon>Coelurosauria</taxon>
        <taxon>Aves</taxon>
        <taxon>Neognathae</taxon>
        <taxon>Neoaves</taxon>
        <taxon>Telluraves</taxon>
        <taxon>Australaves</taxon>
        <taxon>Passeriformes</taxon>
        <taxon>Sylvioidea</taxon>
        <taxon>Hirundinidae</taxon>
        <taxon>Hirundo</taxon>
    </lineage>
</organism>
<dbReference type="GO" id="GO:0016020">
    <property type="term" value="C:membrane"/>
    <property type="evidence" value="ECO:0007669"/>
    <property type="project" value="TreeGrafter"/>
</dbReference>
<evidence type="ECO:0000256" key="3">
    <source>
        <dbReference type="SAM" id="SignalP"/>
    </source>
</evidence>
<evidence type="ECO:0000313" key="6">
    <source>
        <dbReference type="Proteomes" id="UP000269221"/>
    </source>
</evidence>
<feature type="domain" description="Mab-21-like HhH/H2TH-like" evidence="4">
    <location>
        <begin position="405"/>
        <end position="457"/>
    </location>
</feature>
<keyword evidence="2" id="KW-0812">Transmembrane</keyword>
<keyword evidence="2" id="KW-0472">Membrane</keyword>
<dbReference type="PANTHER" id="PTHR10656:SF40">
    <property type="entry name" value="INOSITOL 1,4,5-TRISPHOSPHATE RECEPTOR-INTERACTING PROTEIN-LIKE 1"/>
    <property type="match status" value="1"/>
</dbReference>